<dbReference type="PIRSF" id="PIRSF000071">
    <property type="entry name" value="Rubredoxin"/>
    <property type="match status" value="1"/>
</dbReference>
<evidence type="ECO:0000313" key="10">
    <source>
        <dbReference type="Proteomes" id="UP000218113"/>
    </source>
</evidence>
<dbReference type="CDD" id="cd00730">
    <property type="entry name" value="rubredoxin"/>
    <property type="match status" value="1"/>
</dbReference>
<protein>
    <recommendedName>
        <fullName evidence="6">Rubredoxin</fullName>
    </recommendedName>
</protein>
<dbReference type="FunFam" id="2.20.28.10:FF:000001">
    <property type="entry name" value="Rubredoxin"/>
    <property type="match status" value="1"/>
</dbReference>
<dbReference type="GO" id="GO:0009055">
    <property type="term" value="F:electron transfer activity"/>
    <property type="evidence" value="ECO:0007669"/>
    <property type="project" value="InterPro"/>
</dbReference>
<evidence type="ECO:0000259" key="8">
    <source>
        <dbReference type="PROSITE" id="PS50903"/>
    </source>
</evidence>
<evidence type="ECO:0000256" key="2">
    <source>
        <dbReference type="ARBA" id="ARBA00022448"/>
    </source>
</evidence>
<dbReference type="PANTHER" id="PTHR47627:SF1">
    <property type="entry name" value="RUBREDOXIN-1-RELATED"/>
    <property type="match status" value="1"/>
</dbReference>
<dbReference type="GO" id="GO:0043448">
    <property type="term" value="P:alkane catabolic process"/>
    <property type="evidence" value="ECO:0007669"/>
    <property type="project" value="TreeGrafter"/>
</dbReference>
<feature type="binding site" evidence="7">
    <location>
        <position position="9"/>
    </location>
    <ligand>
        <name>Fe cation</name>
        <dbReference type="ChEBI" id="CHEBI:24875"/>
    </ligand>
</feature>
<sequence length="53" mass="6002">MEKYVCTDCGYTYFLDEGDPTADIHPGTPFDDLPDDWVCPDCGMTKDGFRVFT</sequence>
<dbReference type="InterPro" id="IPR018527">
    <property type="entry name" value="Rubredoxin_Fe_BS"/>
</dbReference>
<dbReference type="Proteomes" id="UP000218113">
    <property type="component" value="Unassembled WGS sequence"/>
</dbReference>
<evidence type="ECO:0000256" key="1">
    <source>
        <dbReference type="ARBA" id="ARBA00005337"/>
    </source>
</evidence>
<keyword evidence="2 6" id="KW-0813">Transport</keyword>
<dbReference type="PANTHER" id="PTHR47627">
    <property type="entry name" value="RUBREDOXIN"/>
    <property type="match status" value="1"/>
</dbReference>
<dbReference type="Pfam" id="PF00301">
    <property type="entry name" value="Rubredoxin"/>
    <property type="match status" value="1"/>
</dbReference>
<evidence type="ECO:0000256" key="7">
    <source>
        <dbReference type="PIRSR" id="PIRSR000071-1"/>
    </source>
</evidence>
<dbReference type="InterPro" id="IPR024922">
    <property type="entry name" value="Rubredoxin"/>
</dbReference>
<feature type="binding site" evidence="7">
    <location>
        <position position="42"/>
    </location>
    <ligand>
        <name>Fe cation</name>
        <dbReference type="ChEBI" id="CHEBI:24875"/>
    </ligand>
</feature>
<dbReference type="InterPro" id="IPR024934">
    <property type="entry name" value="Rubredoxin-like_dom"/>
</dbReference>
<dbReference type="SUPFAM" id="SSF57802">
    <property type="entry name" value="Rubredoxin-like"/>
    <property type="match status" value="1"/>
</dbReference>
<proteinExistence type="inferred from homology"/>
<accession>A0A2A4T992</accession>
<dbReference type="GO" id="GO:0005506">
    <property type="term" value="F:iron ion binding"/>
    <property type="evidence" value="ECO:0007669"/>
    <property type="project" value="InterPro"/>
</dbReference>
<reference evidence="10" key="1">
    <citation type="submission" date="2017-08" db="EMBL/GenBank/DDBJ databases">
        <title>A dynamic microbial community with high functional redundancy inhabits the cold, oxic subseafloor aquifer.</title>
        <authorList>
            <person name="Tully B.J."/>
            <person name="Wheat C.G."/>
            <person name="Glazer B.T."/>
            <person name="Huber J.A."/>
        </authorList>
    </citation>
    <scope>NUCLEOTIDE SEQUENCE [LARGE SCALE GENOMIC DNA]</scope>
</reference>
<dbReference type="Gene3D" id="2.20.28.10">
    <property type="match status" value="1"/>
</dbReference>
<feature type="binding site" evidence="7">
    <location>
        <position position="6"/>
    </location>
    <ligand>
        <name>Fe cation</name>
        <dbReference type="ChEBI" id="CHEBI:24875"/>
    </ligand>
</feature>
<evidence type="ECO:0000256" key="5">
    <source>
        <dbReference type="ARBA" id="ARBA00023004"/>
    </source>
</evidence>
<evidence type="ECO:0000256" key="3">
    <source>
        <dbReference type="ARBA" id="ARBA00022723"/>
    </source>
</evidence>
<name>A0A2A4T992_9DELT</name>
<keyword evidence="3 6" id="KW-0479">Metal-binding</keyword>
<comment type="caution">
    <text evidence="9">The sequence shown here is derived from an EMBL/GenBank/DDBJ whole genome shotgun (WGS) entry which is preliminary data.</text>
</comment>
<evidence type="ECO:0000313" key="9">
    <source>
        <dbReference type="EMBL" id="PCI29924.1"/>
    </source>
</evidence>
<dbReference type="PROSITE" id="PS00202">
    <property type="entry name" value="RUBREDOXIN"/>
    <property type="match status" value="1"/>
</dbReference>
<comment type="similarity">
    <text evidence="1 6">Belongs to the rubredoxin family.</text>
</comment>
<evidence type="ECO:0000256" key="6">
    <source>
        <dbReference type="PIRNR" id="PIRNR000071"/>
    </source>
</evidence>
<dbReference type="PROSITE" id="PS50903">
    <property type="entry name" value="RUBREDOXIN_LIKE"/>
    <property type="match status" value="1"/>
</dbReference>
<gene>
    <name evidence="9" type="ORF">COB67_03090</name>
</gene>
<evidence type="ECO:0000256" key="4">
    <source>
        <dbReference type="ARBA" id="ARBA00022982"/>
    </source>
</evidence>
<dbReference type="PRINTS" id="PR00163">
    <property type="entry name" value="RUBREDOXIN"/>
</dbReference>
<feature type="domain" description="Rubredoxin-like" evidence="8">
    <location>
        <begin position="1"/>
        <end position="52"/>
    </location>
</feature>
<comment type="cofactor">
    <cofactor evidence="6 7">
        <name>Fe(3+)</name>
        <dbReference type="ChEBI" id="CHEBI:29034"/>
    </cofactor>
    <text evidence="6 7">Binds 1 Fe(3+) ion per subunit.</text>
</comment>
<dbReference type="EMBL" id="NVSR01000009">
    <property type="protein sequence ID" value="PCI29924.1"/>
    <property type="molecule type" value="Genomic_DNA"/>
</dbReference>
<feature type="binding site" evidence="7">
    <location>
        <position position="39"/>
    </location>
    <ligand>
        <name>Fe cation</name>
        <dbReference type="ChEBI" id="CHEBI:24875"/>
    </ligand>
</feature>
<dbReference type="InterPro" id="IPR024935">
    <property type="entry name" value="Rubredoxin_dom"/>
</dbReference>
<dbReference type="AlphaFoldDB" id="A0A2A4T992"/>
<organism evidence="9 10">
    <name type="scientific">SAR324 cluster bacterium</name>
    <dbReference type="NCBI Taxonomy" id="2024889"/>
    <lineage>
        <taxon>Bacteria</taxon>
        <taxon>Deltaproteobacteria</taxon>
        <taxon>SAR324 cluster</taxon>
    </lineage>
</organism>
<keyword evidence="4 6" id="KW-0249">Electron transport</keyword>
<keyword evidence="5 6" id="KW-0408">Iron</keyword>
<dbReference type="InterPro" id="IPR050526">
    <property type="entry name" value="Rubredoxin_ET"/>
</dbReference>